<evidence type="ECO:0000313" key="1">
    <source>
        <dbReference type="EMBL" id="RJK96339.1"/>
    </source>
</evidence>
<comment type="caution">
    <text evidence="1">The sequence shown here is derived from an EMBL/GenBank/DDBJ whole genome shotgun (WGS) entry which is preliminary data.</text>
</comment>
<dbReference type="PANTHER" id="PTHR38442">
    <property type="entry name" value="INNER MEMBRANE PROTEIN-RELATED"/>
    <property type="match status" value="1"/>
</dbReference>
<organism evidence="1 2">
    <name type="scientific">Vallicoccus soli</name>
    <dbReference type="NCBI Taxonomy" id="2339232"/>
    <lineage>
        <taxon>Bacteria</taxon>
        <taxon>Bacillati</taxon>
        <taxon>Actinomycetota</taxon>
        <taxon>Actinomycetes</taxon>
        <taxon>Motilibacterales</taxon>
        <taxon>Vallicoccaceae</taxon>
        <taxon>Vallicoccus</taxon>
    </lineage>
</organism>
<accession>A0A3A3YXD8</accession>
<dbReference type="EMBL" id="QZEZ01000003">
    <property type="protein sequence ID" value="RJK96339.1"/>
    <property type="molecule type" value="Genomic_DNA"/>
</dbReference>
<protein>
    <submittedName>
        <fullName evidence="1">DUF445 domain-containing protein</fullName>
    </submittedName>
</protein>
<dbReference type="Proteomes" id="UP000265614">
    <property type="component" value="Unassembled WGS sequence"/>
</dbReference>
<gene>
    <name evidence="1" type="ORF">D5H78_08845</name>
</gene>
<dbReference type="GO" id="GO:0005886">
    <property type="term" value="C:plasma membrane"/>
    <property type="evidence" value="ECO:0007669"/>
    <property type="project" value="TreeGrafter"/>
</dbReference>
<name>A0A3A3YXD8_9ACTN</name>
<dbReference type="AlphaFoldDB" id="A0A3A3YXD8"/>
<dbReference type="OrthoDB" id="9769590at2"/>
<dbReference type="Pfam" id="PF04286">
    <property type="entry name" value="DUF445"/>
    <property type="match status" value="1"/>
</dbReference>
<reference evidence="1 2" key="1">
    <citation type="submission" date="2018-09" db="EMBL/GenBank/DDBJ databases">
        <title>YIM 75000 draft genome.</title>
        <authorList>
            <person name="Tang S."/>
            <person name="Feng Y."/>
        </authorList>
    </citation>
    <scope>NUCLEOTIDE SEQUENCE [LARGE SCALE GENOMIC DNA]</scope>
    <source>
        <strain evidence="1 2">YIM 75000</strain>
    </source>
</reference>
<evidence type="ECO:0000313" key="2">
    <source>
        <dbReference type="Proteomes" id="UP000265614"/>
    </source>
</evidence>
<keyword evidence="2" id="KW-1185">Reference proteome</keyword>
<dbReference type="PANTHER" id="PTHR38442:SF1">
    <property type="entry name" value="INNER MEMBRANE PROTEIN"/>
    <property type="match status" value="1"/>
</dbReference>
<sequence>MRAPVDPTELSAADLARRTSLRRHKAFATGLLLVAAVLWLVLRAQEEGGPAWVGYARAAAEAGMVGGLADWFAVTALFRHPLGVPVPHTAIIPRRKDALGTSLGEFVGANFLAEDVVRGKLRRAEVTRRLGRWLRRPEGAARVTEELARVVRAGAGLLRDEQVVGVLERAALRRLGTTSVAPALGRLLDRVVDDGAHHGLVDLAAERTHDWLVANRESLLDLMTAQAPAWSPRWLDERVSERLYAELVRIAAGVRDDPAHDARGAIDRFLAQLARDLQQDAATVARVDGQVRALAEHPAVHRSFAQVVESGRTTLLELVDDPDSELRRRITDELAALGARLEDDAPLRAKVDARVEDLVGYVVSTYRDEILTLITDTVAAWDARSTARKVELQVGRDLQYIRVNGTVVGALAGLVIHGVADLLG</sequence>
<dbReference type="InterPro" id="IPR007383">
    <property type="entry name" value="DUF445"/>
</dbReference>
<dbReference type="RefSeq" id="WP_119950070.1">
    <property type="nucleotide sequence ID" value="NZ_QZEZ01000003.1"/>
</dbReference>
<proteinExistence type="predicted"/>